<evidence type="ECO:0000313" key="2">
    <source>
        <dbReference type="EMBL" id="KUJ13990.1"/>
    </source>
</evidence>
<gene>
    <name evidence="2" type="ORF">LY89DRAFT_784812</name>
</gene>
<proteinExistence type="predicted"/>
<keyword evidence="3" id="KW-1185">Reference proteome</keyword>
<reference evidence="2 3" key="1">
    <citation type="submission" date="2015-10" db="EMBL/GenBank/DDBJ databases">
        <title>Full genome of DAOMC 229536 Phialocephala scopiformis, a fungal endophyte of spruce producing the potent anti-insectan compound rugulosin.</title>
        <authorList>
            <consortium name="DOE Joint Genome Institute"/>
            <person name="Walker A.K."/>
            <person name="Frasz S.L."/>
            <person name="Seifert K.A."/>
            <person name="Miller J.D."/>
            <person name="Mondo S.J."/>
            <person name="Labutti K."/>
            <person name="Lipzen A."/>
            <person name="Dockter R."/>
            <person name="Kennedy M."/>
            <person name="Grigoriev I.V."/>
            <person name="Spatafora J.W."/>
        </authorList>
    </citation>
    <scope>NUCLEOTIDE SEQUENCE [LARGE SCALE GENOMIC DNA]</scope>
    <source>
        <strain evidence="2 3">CBS 120377</strain>
    </source>
</reference>
<organism evidence="2 3">
    <name type="scientific">Mollisia scopiformis</name>
    <name type="common">Conifer needle endophyte fungus</name>
    <name type="synonym">Phialocephala scopiformis</name>
    <dbReference type="NCBI Taxonomy" id="149040"/>
    <lineage>
        <taxon>Eukaryota</taxon>
        <taxon>Fungi</taxon>
        <taxon>Dikarya</taxon>
        <taxon>Ascomycota</taxon>
        <taxon>Pezizomycotina</taxon>
        <taxon>Leotiomycetes</taxon>
        <taxon>Helotiales</taxon>
        <taxon>Mollisiaceae</taxon>
        <taxon>Mollisia</taxon>
    </lineage>
</organism>
<dbReference type="AlphaFoldDB" id="A0A194X1B8"/>
<protein>
    <submittedName>
        <fullName evidence="2">Uncharacterized protein</fullName>
    </submittedName>
</protein>
<name>A0A194X1B8_MOLSC</name>
<dbReference type="KEGG" id="psco:LY89DRAFT_784812"/>
<accession>A0A194X1B8</accession>
<evidence type="ECO:0000256" key="1">
    <source>
        <dbReference type="SAM" id="MobiDB-lite"/>
    </source>
</evidence>
<dbReference type="EMBL" id="KQ947421">
    <property type="protein sequence ID" value="KUJ13990.1"/>
    <property type="molecule type" value="Genomic_DNA"/>
</dbReference>
<sequence length="545" mass="60784">MSFPSYASNLSVTTSPLSFHQVATIESPTQQSIPSAELPAVDATTEEPTAPEDSTVICHAPTIRTGCTYWLRKRDQTDTFECFERRTSSPTIRGKLDDQGLEHPVIIIGSQTTRDHVVYYDAVPLSTFGSLSFKDYKLQRSTGGYSMRHSLPLMPKPPSDAAPSTVAYRNPRSRYPTLYLGEGSFERDSYVCLDKTMELPAVAIREFLNRDKSIPETPARLSFESYVELMDQLGRGGNYEELYIGKPPVDEESVAPTTPLPEAAVIETVLPTGDDEETAVEAPSLSTPLNSSELSLLLSARDFRQQALAEPRRRVSTGTTRSRSKDGVSKARRRANSSGSPHRLVRRGPRIDLQFAIAILIRLHETIIRLQSTGSSLRAFIPASESQSIDLYMKKLSISKKLPSVPSLVGLRYEYSLNSFSTEIQRALSKMPNMVPGRRRPLRILYSPTPYRPLSLIKASQETPSIPRKAEQSYATFINNRNLLDWLVGHEGWSNSMFDTAAPQVPARMTRLKGQKRSLADFLLGAGVSETKSKRCRLCRTFVER</sequence>
<feature type="region of interest" description="Disordered" evidence="1">
    <location>
        <begin position="308"/>
        <end position="345"/>
    </location>
</feature>
<dbReference type="RefSeq" id="XP_018068345.1">
    <property type="nucleotide sequence ID" value="XM_018222824.1"/>
</dbReference>
<dbReference type="InParanoid" id="A0A194X1B8"/>
<dbReference type="Proteomes" id="UP000070700">
    <property type="component" value="Unassembled WGS sequence"/>
</dbReference>
<evidence type="ECO:0000313" key="3">
    <source>
        <dbReference type="Proteomes" id="UP000070700"/>
    </source>
</evidence>
<dbReference type="GeneID" id="28832550"/>